<dbReference type="AlphaFoldDB" id="U4KWF1"/>
<proteinExistence type="predicted"/>
<protein>
    <submittedName>
        <fullName evidence="1">Uncharacterized protein</fullName>
    </submittedName>
</protein>
<name>U4KWF1_PYROM</name>
<sequence>MLVHSKFKQNLTLDTLHKTSKDHRALAPHAMICNLHNQKPGTE</sequence>
<organism evidence="1 2">
    <name type="scientific">Pyronema omphalodes (strain CBS 100304)</name>
    <name type="common">Pyronema confluens</name>
    <dbReference type="NCBI Taxonomy" id="1076935"/>
    <lineage>
        <taxon>Eukaryota</taxon>
        <taxon>Fungi</taxon>
        <taxon>Dikarya</taxon>
        <taxon>Ascomycota</taxon>
        <taxon>Pezizomycotina</taxon>
        <taxon>Pezizomycetes</taxon>
        <taxon>Pezizales</taxon>
        <taxon>Pyronemataceae</taxon>
        <taxon>Pyronema</taxon>
    </lineage>
</organism>
<accession>U4KWF1</accession>
<reference evidence="1 2" key="1">
    <citation type="journal article" date="2013" name="PLoS Genet.">
        <title>The genome and development-dependent transcriptomes of Pyronema confluens: a window into fungal evolution.</title>
        <authorList>
            <person name="Traeger S."/>
            <person name="Altegoer F."/>
            <person name="Freitag M."/>
            <person name="Gabaldon T."/>
            <person name="Kempken F."/>
            <person name="Kumar A."/>
            <person name="Marcet-Houben M."/>
            <person name="Poggeler S."/>
            <person name="Stajich J.E."/>
            <person name="Nowrousian M."/>
        </authorList>
    </citation>
    <scope>NUCLEOTIDE SEQUENCE [LARGE SCALE GENOMIC DNA]</scope>
    <source>
        <strain evidence="2">CBS 100304</strain>
        <tissue evidence="1">Vegetative mycelium</tissue>
    </source>
</reference>
<dbReference type="EMBL" id="HF935281">
    <property type="protein sequence ID" value="CCX06192.1"/>
    <property type="molecule type" value="Genomic_DNA"/>
</dbReference>
<evidence type="ECO:0000313" key="2">
    <source>
        <dbReference type="Proteomes" id="UP000018144"/>
    </source>
</evidence>
<evidence type="ECO:0000313" key="1">
    <source>
        <dbReference type="EMBL" id="CCX06192.1"/>
    </source>
</evidence>
<keyword evidence="2" id="KW-1185">Reference proteome</keyword>
<gene>
    <name evidence="1" type="ORF">PCON_05779</name>
</gene>
<dbReference type="Proteomes" id="UP000018144">
    <property type="component" value="Unassembled WGS sequence"/>
</dbReference>